<feature type="transmembrane region" description="Helical" evidence="1">
    <location>
        <begin position="72"/>
        <end position="92"/>
    </location>
</feature>
<feature type="transmembrane region" description="Helical" evidence="1">
    <location>
        <begin position="215"/>
        <end position="234"/>
    </location>
</feature>
<dbReference type="EMBL" id="JACRWC010000006">
    <property type="protein sequence ID" value="MBC5998461.1"/>
    <property type="molecule type" value="Genomic_DNA"/>
</dbReference>
<feature type="transmembrane region" description="Helical" evidence="1">
    <location>
        <begin position="328"/>
        <end position="353"/>
    </location>
</feature>
<sequence>MDYETVLEEQLEATELSELEDSLADAAQQSGVLEELSVEDLVHRLLNGQQILDSDQILENLKNLFLLEVRSSLMLGCEILAVCILIGMLTSFSDSFGKRTVSSLGTVICSCVIIALCMGNFYQSYEYCQDALGTMAHSMEILLPVMIPLLVAMGGISSGSILDPAVAGAVTGFSALMEHIVLPLVFLSAVFTMINSITEKDYVKKLAGFLRKGTIFLTGLAVTVFTGIAAIQGMVTKAADGILINTTKYSLDNFVPIVGGFAADSLDMVISCVGLIKNAIGVAGILLILALLVIPVLKILAVAVIYKITAIAAEPVASKNISDSLNELGTAAITMTVVLAIGALMFLIFIAIIMGMGGGGRWN</sequence>
<dbReference type="NCBIfam" id="TIGR02829">
    <property type="entry name" value="spore_III_AE"/>
    <property type="match status" value="1"/>
</dbReference>
<feature type="transmembrane region" description="Helical" evidence="1">
    <location>
        <begin position="173"/>
        <end position="194"/>
    </location>
</feature>
<keyword evidence="1" id="KW-0472">Membrane</keyword>
<feature type="transmembrane region" description="Helical" evidence="1">
    <location>
        <begin position="142"/>
        <end position="161"/>
    </location>
</feature>
<protein>
    <submittedName>
        <fullName evidence="2">Stage III sporulation protein AE</fullName>
    </submittedName>
</protein>
<accession>A0A923NAA9</accession>
<dbReference type="AlphaFoldDB" id="A0A923NAA9"/>
<keyword evidence="3" id="KW-1185">Reference proteome</keyword>
<comment type="caution">
    <text evidence="2">The sequence shown here is derived from an EMBL/GenBank/DDBJ whole genome shotgun (WGS) entry which is preliminary data.</text>
</comment>
<evidence type="ECO:0000313" key="3">
    <source>
        <dbReference type="Proteomes" id="UP000644115"/>
    </source>
</evidence>
<keyword evidence="1" id="KW-1133">Transmembrane helix</keyword>
<feature type="transmembrane region" description="Helical" evidence="1">
    <location>
        <begin position="254"/>
        <end position="276"/>
    </location>
</feature>
<dbReference type="Pfam" id="PF09546">
    <property type="entry name" value="Spore_III_AE"/>
    <property type="match status" value="1"/>
</dbReference>
<reference evidence="2" key="1">
    <citation type="submission" date="2020-08" db="EMBL/GenBank/DDBJ databases">
        <authorList>
            <person name="Liu C."/>
            <person name="Sun Q."/>
        </authorList>
    </citation>
    <scope>NUCLEOTIDE SEQUENCE</scope>
    <source>
        <strain evidence="2">BX16</strain>
    </source>
</reference>
<evidence type="ECO:0000256" key="1">
    <source>
        <dbReference type="SAM" id="Phobius"/>
    </source>
</evidence>
<proteinExistence type="predicted"/>
<evidence type="ECO:0000313" key="2">
    <source>
        <dbReference type="EMBL" id="MBC5998461.1"/>
    </source>
</evidence>
<gene>
    <name evidence="2" type="primary">spoIIIAE</name>
    <name evidence="2" type="ORF">H8876_00285</name>
</gene>
<dbReference type="RefSeq" id="WP_249286073.1">
    <property type="nucleotide sequence ID" value="NZ_JACRWC010000006.1"/>
</dbReference>
<name>A0A923NAA9_9FIRM</name>
<keyword evidence="1" id="KW-0812">Transmembrane</keyword>
<dbReference type="Proteomes" id="UP000644115">
    <property type="component" value="Unassembled WGS sequence"/>
</dbReference>
<feature type="transmembrane region" description="Helical" evidence="1">
    <location>
        <begin position="104"/>
        <end position="122"/>
    </location>
</feature>
<feature type="transmembrane region" description="Helical" evidence="1">
    <location>
        <begin position="283"/>
        <end position="308"/>
    </location>
</feature>
<organism evidence="2 3">
    <name type="scientific">Lentihominibacter faecis</name>
    <dbReference type="NCBI Taxonomy" id="2764712"/>
    <lineage>
        <taxon>Bacteria</taxon>
        <taxon>Bacillati</taxon>
        <taxon>Bacillota</taxon>
        <taxon>Clostridia</taxon>
        <taxon>Peptostreptococcales</taxon>
        <taxon>Anaerovoracaceae</taxon>
        <taxon>Lentihominibacter</taxon>
    </lineage>
</organism>
<dbReference type="InterPro" id="IPR014194">
    <property type="entry name" value="Spore_III_AE"/>
</dbReference>